<evidence type="ECO:0000256" key="2">
    <source>
        <dbReference type="ARBA" id="ARBA00012438"/>
    </source>
</evidence>
<dbReference type="NCBIfam" id="TIGR00229">
    <property type="entry name" value="sensory_box"/>
    <property type="match status" value="1"/>
</dbReference>
<dbReference type="AlphaFoldDB" id="A0A250K4J3"/>
<feature type="domain" description="PAS" evidence="8">
    <location>
        <begin position="178"/>
        <end position="249"/>
    </location>
</feature>
<dbReference type="SMART" id="SM00086">
    <property type="entry name" value="PAC"/>
    <property type="match status" value="1"/>
</dbReference>
<dbReference type="Proteomes" id="UP000217343">
    <property type="component" value="Chromosome"/>
</dbReference>
<evidence type="ECO:0000259" key="9">
    <source>
        <dbReference type="PROSITE" id="PS50113"/>
    </source>
</evidence>
<dbReference type="SUPFAM" id="SSF47384">
    <property type="entry name" value="Homodimeric domain of signal transducing histidine kinase"/>
    <property type="match status" value="1"/>
</dbReference>
<dbReference type="Gene3D" id="3.30.565.10">
    <property type="entry name" value="Histidine kinase-like ATPase, C-terminal domain"/>
    <property type="match status" value="1"/>
</dbReference>
<dbReference type="InterPro" id="IPR004358">
    <property type="entry name" value="Sig_transdc_His_kin-like_C"/>
</dbReference>
<keyword evidence="3" id="KW-0597">Phosphoprotein</keyword>
<keyword evidence="5 10" id="KW-0418">Kinase</keyword>
<dbReference type="Gene3D" id="3.30.450.20">
    <property type="entry name" value="PAS domain"/>
    <property type="match status" value="1"/>
</dbReference>
<dbReference type="PROSITE" id="PS50113">
    <property type="entry name" value="PAC"/>
    <property type="match status" value="1"/>
</dbReference>
<proteinExistence type="predicted"/>
<evidence type="ECO:0000256" key="3">
    <source>
        <dbReference type="ARBA" id="ARBA00022553"/>
    </source>
</evidence>
<dbReference type="InterPro" id="IPR003018">
    <property type="entry name" value="GAF"/>
</dbReference>
<dbReference type="InterPro" id="IPR029016">
    <property type="entry name" value="GAF-like_dom_sf"/>
</dbReference>
<protein>
    <recommendedName>
        <fullName evidence="2">histidine kinase</fullName>
        <ecNumber evidence="2">2.7.13.3</ecNumber>
    </recommendedName>
</protein>
<dbReference type="CDD" id="cd00130">
    <property type="entry name" value="PAS"/>
    <property type="match status" value="1"/>
</dbReference>
<dbReference type="SMART" id="SM00387">
    <property type="entry name" value="HATPase_c"/>
    <property type="match status" value="1"/>
</dbReference>
<keyword evidence="4" id="KW-0808">Transferase</keyword>
<dbReference type="PROSITE" id="PS50109">
    <property type="entry name" value="HIS_KIN"/>
    <property type="match status" value="1"/>
</dbReference>
<evidence type="ECO:0000313" key="10">
    <source>
        <dbReference type="EMBL" id="ATB50622.1"/>
    </source>
</evidence>
<dbReference type="SUPFAM" id="SSF55874">
    <property type="entry name" value="ATPase domain of HSP90 chaperone/DNA topoisomerase II/histidine kinase"/>
    <property type="match status" value="1"/>
</dbReference>
<evidence type="ECO:0000256" key="5">
    <source>
        <dbReference type="ARBA" id="ARBA00022777"/>
    </source>
</evidence>
<organism evidence="10 11">
    <name type="scientific">Corallococcus macrosporus DSM 14697</name>
    <dbReference type="NCBI Taxonomy" id="1189310"/>
    <lineage>
        <taxon>Bacteria</taxon>
        <taxon>Pseudomonadati</taxon>
        <taxon>Myxococcota</taxon>
        <taxon>Myxococcia</taxon>
        <taxon>Myxococcales</taxon>
        <taxon>Cystobacterineae</taxon>
        <taxon>Myxococcaceae</taxon>
        <taxon>Corallococcus</taxon>
    </lineage>
</organism>
<dbReference type="RefSeq" id="WP_095960763.1">
    <property type="nucleotide sequence ID" value="NZ_CP022203.1"/>
</dbReference>
<dbReference type="SMART" id="SM00388">
    <property type="entry name" value="HisKA"/>
    <property type="match status" value="1"/>
</dbReference>
<dbReference type="CDD" id="cd00082">
    <property type="entry name" value="HisKA"/>
    <property type="match status" value="1"/>
</dbReference>
<dbReference type="InterPro" id="IPR036890">
    <property type="entry name" value="HATPase_C_sf"/>
</dbReference>
<dbReference type="PRINTS" id="PR00344">
    <property type="entry name" value="BCTRLSENSOR"/>
</dbReference>
<evidence type="ECO:0000256" key="1">
    <source>
        <dbReference type="ARBA" id="ARBA00000085"/>
    </source>
</evidence>
<dbReference type="EC" id="2.7.13.3" evidence="2"/>
<reference evidence="10 11" key="1">
    <citation type="submission" date="2017-06" db="EMBL/GenBank/DDBJ databases">
        <title>Sequencing and comparative analysis of myxobacterial genomes.</title>
        <authorList>
            <person name="Rupp O."/>
            <person name="Goesmann A."/>
            <person name="Sogaard-Andersen L."/>
        </authorList>
    </citation>
    <scope>NUCLEOTIDE SEQUENCE [LARGE SCALE GENOMIC DNA]</scope>
    <source>
        <strain evidence="10 11">DSM 14697</strain>
    </source>
</reference>
<dbReference type="CDD" id="cd00075">
    <property type="entry name" value="HATPase"/>
    <property type="match status" value="1"/>
</dbReference>
<dbReference type="Pfam" id="PF02518">
    <property type="entry name" value="HATPase_c"/>
    <property type="match status" value="1"/>
</dbReference>
<dbReference type="GO" id="GO:0000155">
    <property type="term" value="F:phosphorelay sensor kinase activity"/>
    <property type="evidence" value="ECO:0007669"/>
    <property type="project" value="InterPro"/>
</dbReference>
<gene>
    <name evidence="10" type="ORF">MYMAC_006278</name>
</gene>
<dbReference type="InterPro" id="IPR005467">
    <property type="entry name" value="His_kinase_dom"/>
</dbReference>
<dbReference type="Gene3D" id="3.30.450.40">
    <property type="match status" value="1"/>
</dbReference>
<dbReference type="InterPro" id="IPR035965">
    <property type="entry name" value="PAS-like_dom_sf"/>
</dbReference>
<evidence type="ECO:0000313" key="11">
    <source>
        <dbReference type="Proteomes" id="UP000217343"/>
    </source>
</evidence>
<dbReference type="OrthoDB" id="5481641at2"/>
<dbReference type="InterPro" id="IPR013656">
    <property type="entry name" value="PAS_4"/>
</dbReference>
<dbReference type="Pfam" id="PF01590">
    <property type="entry name" value="GAF"/>
    <property type="match status" value="1"/>
</dbReference>
<evidence type="ECO:0000259" key="8">
    <source>
        <dbReference type="PROSITE" id="PS50112"/>
    </source>
</evidence>
<dbReference type="GO" id="GO:0009927">
    <property type="term" value="F:histidine phosphotransfer kinase activity"/>
    <property type="evidence" value="ECO:0007669"/>
    <property type="project" value="TreeGrafter"/>
</dbReference>
<dbReference type="SMART" id="SM00091">
    <property type="entry name" value="PAS"/>
    <property type="match status" value="1"/>
</dbReference>
<feature type="region of interest" description="Disordered" evidence="6">
    <location>
        <begin position="716"/>
        <end position="737"/>
    </location>
</feature>
<dbReference type="SUPFAM" id="SSF55785">
    <property type="entry name" value="PYP-like sensor domain (PAS domain)"/>
    <property type="match status" value="1"/>
</dbReference>
<accession>A0A250K4J3</accession>
<dbReference type="SMART" id="SM00065">
    <property type="entry name" value="GAF"/>
    <property type="match status" value="1"/>
</dbReference>
<dbReference type="PANTHER" id="PTHR43047">
    <property type="entry name" value="TWO-COMPONENT HISTIDINE PROTEIN KINASE"/>
    <property type="match status" value="1"/>
</dbReference>
<dbReference type="PROSITE" id="PS50112">
    <property type="entry name" value="PAS"/>
    <property type="match status" value="1"/>
</dbReference>
<dbReference type="GO" id="GO:0005886">
    <property type="term" value="C:plasma membrane"/>
    <property type="evidence" value="ECO:0007669"/>
    <property type="project" value="TreeGrafter"/>
</dbReference>
<evidence type="ECO:0000256" key="6">
    <source>
        <dbReference type="SAM" id="MobiDB-lite"/>
    </source>
</evidence>
<dbReference type="Gene3D" id="1.10.287.130">
    <property type="match status" value="1"/>
</dbReference>
<dbReference type="InterPro" id="IPR000014">
    <property type="entry name" value="PAS"/>
</dbReference>
<dbReference type="InterPro" id="IPR000700">
    <property type="entry name" value="PAS-assoc_C"/>
</dbReference>
<dbReference type="SUPFAM" id="SSF55781">
    <property type="entry name" value="GAF domain-like"/>
    <property type="match status" value="1"/>
</dbReference>
<dbReference type="InterPro" id="IPR036097">
    <property type="entry name" value="HisK_dim/P_sf"/>
</dbReference>
<dbReference type="Pfam" id="PF00512">
    <property type="entry name" value="HisKA"/>
    <property type="match status" value="1"/>
</dbReference>
<evidence type="ECO:0000259" key="7">
    <source>
        <dbReference type="PROSITE" id="PS50109"/>
    </source>
</evidence>
<comment type="catalytic activity">
    <reaction evidence="1">
        <text>ATP + protein L-histidine = ADP + protein N-phospho-L-histidine.</text>
        <dbReference type="EC" id="2.7.13.3"/>
    </reaction>
</comment>
<dbReference type="Pfam" id="PF08448">
    <property type="entry name" value="PAS_4"/>
    <property type="match status" value="1"/>
</dbReference>
<dbReference type="InterPro" id="IPR003661">
    <property type="entry name" value="HisK_dim/P_dom"/>
</dbReference>
<dbReference type="InterPro" id="IPR001610">
    <property type="entry name" value="PAC"/>
</dbReference>
<keyword evidence="11" id="KW-1185">Reference proteome</keyword>
<evidence type="ECO:0000256" key="4">
    <source>
        <dbReference type="ARBA" id="ARBA00022679"/>
    </source>
</evidence>
<dbReference type="KEGG" id="mmas:MYMAC_006278"/>
<dbReference type="EMBL" id="CP022203">
    <property type="protein sequence ID" value="ATB50622.1"/>
    <property type="molecule type" value="Genomic_DNA"/>
</dbReference>
<feature type="domain" description="Histidine kinase" evidence="7">
    <location>
        <begin position="499"/>
        <end position="719"/>
    </location>
</feature>
<dbReference type="InterPro" id="IPR003594">
    <property type="entry name" value="HATPase_dom"/>
</dbReference>
<feature type="domain" description="PAC" evidence="9">
    <location>
        <begin position="252"/>
        <end position="304"/>
    </location>
</feature>
<dbReference type="PANTHER" id="PTHR43047:SF72">
    <property type="entry name" value="OSMOSENSING HISTIDINE PROTEIN KINASE SLN1"/>
    <property type="match status" value="1"/>
</dbReference>
<sequence length="737" mass="80163">MADPCVDADRKLTEERLALLSVLQELTVAALDLFHPNKSADAFMDRIAERLGCTVALWVQVDARGQVGLQGASGLSAASRRLPIPTPSEPAGKQGPAALGLPFPELETPGLVRWSLPIMATGAEPSASALLLYFDREPRLPRQYRGMVERLGGVLRTVLMHRRLFTRTLDSERALQHERDFSAAVLDTARALVIVLDAEGRIVRFNRACQEVTGYSFEELRGARFWQQLQAPEEAARVERDFAQLAAGQGRTQYEGCWLTRAGERRLISWSSNVLRGQTGAVEFIIGTGIDITEQRRAEQERDQTFLREQQARARAEAQEGRSAFLSEASGLLAGSLVPEDALRDVAALTVQQFADWCAVDLLVGDHSPQRVAVARSQALRARWPERDDAAPPDLNATHGPGRVLRRGEPEFFLEGCDAAAPGCGVLEFPSWLSVPLLARGRTLGALTLARLDGGNRYGLAERILAQELARRAAMAVDNARLYQEAQQAIGLRDEFLSVASHELKTPVTSLQLSIQGLLRRARSGALRTSSAETVARSVEGIERQAMRMAKLVNTLLDVSRIHAGRLELELEEVDLAALVRDIAARFAPELALSGAALQVHADTPMPGLWDRSRLDQIVTNLLSNAIKYGEGKPIEMQVGGDARTALLEVRDQGIGIPGERQALIFRAFERAVSSRHYGGLGLGLHIVSQLVERLGGVVRVQSEAGRGATFTVALPRGGPAAPRPAPADLPLDAEPA</sequence>
<name>A0A250K4J3_9BACT</name>